<dbReference type="InterPro" id="IPR054491">
    <property type="entry name" value="MGH1-like_GH"/>
</dbReference>
<evidence type="ECO:0000256" key="3">
    <source>
        <dbReference type="ARBA" id="ARBA00023295"/>
    </source>
</evidence>
<comment type="caution">
    <text evidence="5">The sequence shown here is derived from an EMBL/GenBank/DDBJ whole genome shotgun (WGS) entry which is preliminary data.</text>
</comment>
<name>A0ABS7BZJ8_9BACL</name>
<evidence type="ECO:0000256" key="1">
    <source>
        <dbReference type="ARBA" id="ARBA00010833"/>
    </source>
</evidence>
<protein>
    <recommendedName>
        <fullName evidence="4">Mannosylglycerate hydrolase MGH1-like glycoside hydrolase domain-containing protein</fullName>
    </recommendedName>
</protein>
<dbReference type="EMBL" id="JAHZIK010000151">
    <property type="protein sequence ID" value="MBW7454074.1"/>
    <property type="molecule type" value="Genomic_DNA"/>
</dbReference>
<sequence length="503" mass="57738">MNYYDRYVTSELVNENRFLRMRLEHSELPSFADSASKLPQPFWEGHEDAIRTYWKAWELAFGHLRQANEDNGFIANYIDTAFNDDLFMYDSSFIVLFAAYGRRVFDFQRTLDNFYAKQHPDGFICRQIREEDGTDVFHRFDPSSTGPNVMPWAEWEYFRTTSDVERLAAVFPVLVAYHRWLRNYRTWPDGTYWANGWSGSADNLPRLPGSASLEKDNFFHYHLVWCDSCLFQLFAAKLLISMASVLGREQDIQDIAGESVRLADFVNDCLWDESTAYYYDKQPDGKLTGLKNIGAYWALLAEIVPLNRLDRFIRHLADPLAFNRPHRVPSLSADHPAYNPAGDYWVGAVWTPTNYMVLRGLRQSGYETLAQEIARNHLDQVVDVFKTTGTLWENYAPEQAAPGNPAKPDFVGWGGLPPIAVLFEYIFGLQPDARQARLVWDIRLLEAHGVSQYPFGREGLIDLSCSKRASGSERPQFTAAANVALELVVKWDGGQETVYIHPK</sequence>
<comment type="similarity">
    <text evidence="1">Belongs to the glycosyl hydrolase 63 family.</text>
</comment>
<keyword evidence="6" id="KW-1185">Reference proteome</keyword>
<evidence type="ECO:0000259" key="4">
    <source>
        <dbReference type="Pfam" id="PF22422"/>
    </source>
</evidence>
<evidence type="ECO:0000256" key="2">
    <source>
        <dbReference type="ARBA" id="ARBA00022801"/>
    </source>
</evidence>
<dbReference type="SUPFAM" id="SSF48208">
    <property type="entry name" value="Six-hairpin glycosidases"/>
    <property type="match status" value="1"/>
</dbReference>
<dbReference type="PANTHER" id="PTHR10412:SF11">
    <property type="entry name" value="MANNOSYL-OLIGOSACCHARIDE GLUCOSIDASE"/>
    <property type="match status" value="1"/>
</dbReference>
<dbReference type="Proteomes" id="UP001519887">
    <property type="component" value="Unassembled WGS sequence"/>
</dbReference>
<keyword evidence="2" id="KW-0378">Hydrolase</keyword>
<keyword evidence="3" id="KW-0326">Glycosidase</keyword>
<dbReference type="InterPro" id="IPR012341">
    <property type="entry name" value="6hp_glycosidase-like_sf"/>
</dbReference>
<dbReference type="Gene3D" id="1.50.10.10">
    <property type="match status" value="1"/>
</dbReference>
<evidence type="ECO:0000313" key="5">
    <source>
        <dbReference type="EMBL" id="MBW7454074.1"/>
    </source>
</evidence>
<dbReference type="InterPro" id="IPR004888">
    <property type="entry name" value="Glycoside_hydrolase_63"/>
</dbReference>
<dbReference type="InterPro" id="IPR008928">
    <property type="entry name" value="6-hairpin_glycosidase_sf"/>
</dbReference>
<dbReference type="RefSeq" id="WP_210037852.1">
    <property type="nucleotide sequence ID" value="NZ_JBHLVU010000022.1"/>
</dbReference>
<feature type="domain" description="Mannosylglycerate hydrolase MGH1-like glycoside hydrolase" evidence="4">
    <location>
        <begin position="96"/>
        <end position="401"/>
    </location>
</feature>
<proteinExistence type="inferred from homology"/>
<organism evidence="5 6">
    <name type="scientific">Paenibacillus sepulcri</name>
    <dbReference type="NCBI Taxonomy" id="359917"/>
    <lineage>
        <taxon>Bacteria</taxon>
        <taxon>Bacillati</taxon>
        <taxon>Bacillota</taxon>
        <taxon>Bacilli</taxon>
        <taxon>Bacillales</taxon>
        <taxon>Paenibacillaceae</taxon>
        <taxon>Paenibacillus</taxon>
    </lineage>
</organism>
<dbReference type="PANTHER" id="PTHR10412">
    <property type="entry name" value="MANNOSYL-OLIGOSACCHARIDE GLUCOSIDASE"/>
    <property type="match status" value="1"/>
</dbReference>
<evidence type="ECO:0000313" key="6">
    <source>
        <dbReference type="Proteomes" id="UP001519887"/>
    </source>
</evidence>
<dbReference type="Pfam" id="PF22422">
    <property type="entry name" value="MGH1-like_GH"/>
    <property type="match status" value="1"/>
</dbReference>
<accession>A0ABS7BZJ8</accession>
<reference evidence="5 6" key="1">
    <citation type="submission" date="2021-07" db="EMBL/GenBank/DDBJ databases">
        <title>Paenibacillus radiodurans sp. nov., isolated from the southeastern edge of Tengger Desert.</title>
        <authorList>
            <person name="Zhang G."/>
        </authorList>
    </citation>
    <scope>NUCLEOTIDE SEQUENCE [LARGE SCALE GENOMIC DNA]</scope>
    <source>
        <strain evidence="5 6">CCM 7311</strain>
    </source>
</reference>
<gene>
    <name evidence="5" type="ORF">K0U00_08495</name>
</gene>